<accession>A0ABX7P2P9</accession>
<feature type="transmembrane region" description="Helical" evidence="2">
    <location>
        <begin position="470"/>
        <end position="488"/>
    </location>
</feature>
<keyword evidence="2" id="KW-1133">Transmembrane helix</keyword>
<dbReference type="InterPro" id="IPR050344">
    <property type="entry name" value="Peptidase_M1_aminopeptidases"/>
</dbReference>
<dbReference type="SUPFAM" id="SSF55486">
    <property type="entry name" value="Metalloproteases ('zincins'), catalytic domain"/>
    <property type="match status" value="1"/>
</dbReference>
<dbReference type="PANTHER" id="PTHR11533:SF174">
    <property type="entry name" value="PUROMYCIN-SENSITIVE AMINOPEPTIDASE-RELATED"/>
    <property type="match status" value="1"/>
</dbReference>
<name>A0ABX7P2P9_9BACT</name>
<evidence type="ECO:0000259" key="3">
    <source>
        <dbReference type="Pfam" id="PF01433"/>
    </source>
</evidence>
<keyword evidence="5" id="KW-1185">Reference proteome</keyword>
<dbReference type="InterPro" id="IPR027268">
    <property type="entry name" value="Peptidase_M4/M1_CTD_sf"/>
</dbReference>
<feature type="transmembrane region" description="Helical" evidence="2">
    <location>
        <begin position="320"/>
        <end position="343"/>
    </location>
</feature>
<dbReference type="InterPro" id="IPR014782">
    <property type="entry name" value="Peptidase_M1_dom"/>
</dbReference>
<dbReference type="Gene3D" id="1.10.390.10">
    <property type="entry name" value="Neutral Protease Domain 2"/>
    <property type="match status" value="1"/>
</dbReference>
<dbReference type="PANTHER" id="PTHR11533">
    <property type="entry name" value="PROTEASE M1 ZINC METALLOPROTEASE"/>
    <property type="match status" value="1"/>
</dbReference>
<feature type="transmembrane region" description="Helical" evidence="2">
    <location>
        <begin position="565"/>
        <end position="584"/>
    </location>
</feature>
<feature type="transmembrane region" description="Helical" evidence="2">
    <location>
        <begin position="170"/>
        <end position="190"/>
    </location>
</feature>
<gene>
    <name evidence="4" type="ORF">JY651_07260</name>
</gene>
<dbReference type="RefSeq" id="WP_206726297.1">
    <property type="nucleotide sequence ID" value="NZ_CP071090.1"/>
</dbReference>
<feature type="transmembrane region" description="Helical" evidence="2">
    <location>
        <begin position="96"/>
        <end position="121"/>
    </location>
</feature>
<dbReference type="EMBL" id="CP071090">
    <property type="protein sequence ID" value="QSQ24736.1"/>
    <property type="molecule type" value="Genomic_DNA"/>
</dbReference>
<proteinExistence type="predicted"/>
<feature type="region of interest" description="Disordered" evidence="1">
    <location>
        <begin position="750"/>
        <end position="771"/>
    </location>
</feature>
<keyword evidence="2" id="KW-0472">Membrane</keyword>
<feature type="transmembrane region" description="Helical" evidence="2">
    <location>
        <begin position="249"/>
        <end position="271"/>
    </location>
</feature>
<feature type="domain" description="Peptidase M1 membrane alanine aminopeptidase" evidence="3">
    <location>
        <begin position="865"/>
        <end position="1072"/>
    </location>
</feature>
<evidence type="ECO:0000256" key="1">
    <source>
        <dbReference type="SAM" id="MobiDB-lite"/>
    </source>
</evidence>
<evidence type="ECO:0000313" key="5">
    <source>
        <dbReference type="Proteomes" id="UP000662747"/>
    </source>
</evidence>
<keyword evidence="2" id="KW-0812">Transmembrane</keyword>
<evidence type="ECO:0000313" key="4">
    <source>
        <dbReference type="EMBL" id="QSQ24736.1"/>
    </source>
</evidence>
<feature type="transmembrane region" description="Helical" evidence="2">
    <location>
        <begin position="401"/>
        <end position="428"/>
    </location>
</feature>
<feature type="transmembrane region" description="Helical" evidence="2">
    <location>
        <begin position="141"/>
        <end position="163"/>
    </location>
</feature>
<feature type="transmembrane region" description="Helical" evidence="2">
    <location>
        <begin position="363"/>
        <end position="381"/>
    </location>
</feature>
<feature type="transmembrane region" description="Helical" evidence="2">
    <location>
        <begin position="440"/>
        <end position="463"/>
    </location>
</feature>
<reference evidence="4 5" key="1">
    <citation type="submission" date="2021-02" db="EMBL/GenBank/DDBJ databases">
        <title>De Novo genome assembly of isolated myxobacteria.</title>
        <authorList>
            <person name="Stevens D.C."/>
        </authorList>
    </citation>
    <scope>NUCLEOTIDE SEQUENCE [LARGE SCALE GENOMIC DNA]</scope>
    <source>
        <strain evidence="5">SCPEA02</strain>
    </source>
</reference>
<evidence type="ECO:0000256" key="2">
    <source>
        <dbReference type="SAM" id="Phobius"/>
    </source>
</evidence>
<protein>
    <recommendedName>
        <fullName evidence="3">Peptidase M1 membrane alanine aminopeptidase domain-containing protein</fullName>
    </recommendedName>
</protein>
<dbReference type="Proteomes" id="UP000662747">
    <property type="component" value="Chromosome"/>
</dbReference>
<organism evidence="4 5">
    <name type="scientific">Pyxidicoccus parkwayensis</name>
    <dbReference type="NCBI Taxonomy" id="2813578"/>
    <lineage>
        <taxon>Bacteria</taxon>
        <taxon>Pseudomonadati</taxon>
        <taxon>Myxococcota</taxon>
        <taxon>Myxococcia</taxon>
        <taxon>Myxococcales</taxon>
        <taxon>Cystobacterineae</taxon>
        <taxon>Myxococcaceae</taxon>
        <taxon>Pyxidicoccus</taxon>
    </lineage>
</organism>
<feature type="transmembrane region" description="Helical" evidence="2">
    <location>
        <begin position="17"/>
        <end position="35"/>
    </location>
</feature>
<feature type="transmembrane region" description="Helical" evidence="2">
    <location>
        <begin position="55"/>
        <end position="75"/>
    </location>
</feature>
<feature type="transmembrane region" description="Helical" evidence="2">
    <location>
        <begin position="524"/>
        <end position="544"/>
    </location>
</feature>
<sequence>MLGEVLRFEWRYQTRQAGFFVAVAAFLGLAFVFVGTGYGPDNVHINSPYSVMQSMGLLSLFSIFALGLFCANAALRDSEHKMEELVFATSIGKLTYLSARFSGALLAALTVFAVTAVGLMVAPHLLTVDPERVGDTEVLRYAWALAVMVLPNLLFAASLLFAVSVLTRSALASYVGAVFLYALYFVGSLLGNSPLMAGAAPQTAESLARSALLDPFGLSAFFAQTQYWTEAERNTRLLALDGPFLVNRVLWLGVSVCVLGFVYKVFAFRVAAGSKTGREVKEDSASASSTYRPVESQVSAWAALRSSVGLESRYVLKSGAFLSLLALWLFVVGMEVVAGTTRAEYGTRLFPTTGLLLPNLREVLSLIGTLTVVYFGAELVWRERVVRMSALLDATPVGSAVFYLSKLVVLALLLLVLAGTAVGLSILFQLSRGYTHVEPWLYLSLLYFTGLPLLLFAVAVLWLQTLSPNRYVGMFLALLLALALRQGARVGLEHGLLRYAGGPPVGYSDMDGFGAAAESFSAFMLYWSAFAGLLGLVTCGLWQRGVSPPLRERLAALPRVWGRRGTVAAAVCLGIFAITGAFIFHGTNVLNRYETRSQLDDWKADYEKAYQRYETLPQPGVVAVKCNVDLFPQERRYQVTGTYQLENRTAEPVQTVWVSVQRDVSVASLTLADAKLRNHDARFGMYEFKLERPLIPGARTELAFALDVTRQGLDTQEPEASIVENGSFISNTEAFPIIGYRKGYELRDERERRKRGLPEVPAAEGDPENDLELEASNSQRVWTTLDATVSTSEDQLAVAPGVLRREWRDGGRRYFHYVMSRPMMNGFAFVSARYAVAKVKHGSIDVEVYYHPAHGYNVARMLVAATRSLDVFSEQFGPYRHEQLRIVEVPSYWSFGALARSNTIYYPEYRGFVADVRDTDGVDLVTRRIAHEVAHQWWGDQVDAAPGPGASTLIESLAKYSEQRVVQATYGEPHLRRVLAFDLDRYLRGRASEAAVEPPLTGVKDQSYLYYGKGAVVMNALSDLMGEAAVNRALRTFVKEHGFPNPRPTSKDLVAALHAEASEAHHALIDQWMVEVVLYDLKVESANYEPLEDGRYRVTARIAAGKKARRGGEDVPLELDEELDVAVFSQGSDEPLYAAKHRFTGAHTEVSVIVKERPASIAVDPFLRRVELERTDNVLGLVTAPVPAR</sequence>
<dbReference type="Pfam" id="PF01433">
    <property type="entry name" value="Peptidase_M1"/>
    <property type="match status" value="1"/>
</dbReference>